<accession>A0ABY4C295</accession>
<dbReference type="Pfam" id="PF00440">
    <property type="entry name" value="TetR_N"/>
    <property type="match status" value="1"/>
</dbReference>
<protein>
    <submittedName>
        <fullName evidence="7">TetR/AcrR family transcriptional regulator</fullName>
    </submittedName>
</protein>
<keyword evidence="4" id="KW-0804">Transcription</keyword>
<dbReference type="RefSeq" id="WP_243558207.1">
    <property type="nucleotide sequence ID" value="NZ_CP094528.1"/>
</dbReference>
<dbReference type="InterPro" id="IPR036271">
    <property type="entry name" value="Tet_transcr_reg_TetR-rel_C_sf"/>
</dbReference>
<keyword evidence="2" id="KW-0805">Transcription regulation</keyword>
<dbReference type="Proteomes" id="UP000832097">
    <property type="component" value="Chromosome"/>
</dbReference>
<dbReference type="SUPFAM" id="SSF48498">
    <property type="entry name" value="Tetracyclin repressor-like, C-terminal domain"/>
    <property type="match status" value="1"/>
</dbReference>
<dbReference type="PANTHER" id="PTHR47506">
    <property type="entry name" value="TRANSCRIPTIONAL REGULATORY PROTEIN"/>
    <property type="match status" value="1"/>
</dbReference>
<keyword evidence="8" id="KW-1185">Reference proteome</keyword>
<dbReference type="SUPFAM" id="SSF46689">
    <property type="entry name" value="Homeodomain-like"/>
    <property type="match status" value="1"/>
</dbReference>
<reference evidence="7 8" key="1">
    <citation type="submission" date="2022-03" db="EMBL/GenBank/DDBJ databases">
        <title>Mucilaginibacter sp. isolated from the gut of Protaetia brevitarsis seulensis larvae.</title>
        <authorList>
            <person name="Won M."/>
            <person name="Kim S.-J."/>
            <person name="Kwon S.-W."/>
        </authorList>
    </citation>
    <scope>NUCLEOTIDE SEQUENCE [LARGE SCALE GENOMIC DNA]</scope>
    <source>
        <strain evidence="7 8">CFWR-12</strain>
    </source>
</reference>
<evidence type="ECO:0000256" key="5">
    <source>
        <dbReference type="PROSITE-ProRule" id="PRU00335"/>
    </source>
</evidence>
<feature type="DNA-binding region" description="H-T-H motif" evidence="5">
    <location>
        <begin position="35"/>
        <end position="54"/>
    </location>
</feature>
<name>A0ABY4C295_9MICO</name>
<dbReference type="Pfam" id="PF13977">
    <property type="entry name" value="TetR_C_6"/>
    <property type="match status" value="1"/>
</dbReference>
<dbReference type="PANTHER" id="PTHR47506:SF6">
    <property type="entry name" value="HTH-TYPE TRANSCRIPTIONAL REPRESSOR NEMR"/>
    <property type="match status" value="1"/>
</dbReference>
<dbReference type="Gene3D" id="1.10.357.10">
    <property type="entry name" value="Tetracycline Repressor, domain 2"/>
    <property type="match status" value="1"/>
</dbReference>
<evidence type="ECO:0000259" key="6">
    <source>
        <dbReference type="PROSITE" id="PS50977"/>
    </source>
</evidence>
<evidence type="ECO:0000313" key="8">
    <source>
        <dbReference type="Proteomes" id="UP000832097"/>
    </source>
</evidence>
<dbReference type="InterPro" id="IPR001647">
    <property type="entry name" value="HTH_TetR"/>
</dbReference>
<dbReference type="EMBL" id="CP094528">
    <property type="protein sequence ID" value="UOE45608.1"/>
    <property type="molecule type" value="Genomic_DNA"/>
</dbReference>
<evidence type="ECO:0000313" key="7">
    <source>
        <dbReference type="EMBL" id="UOE45608.1"/>
    </source>
</evidence>
<keyword evidence="1" id="KW-0678">Repressor</keyword>
<evidence type="ECO:0000256" key="1">
    <source>
        <dbReference type="ARBA" id="ARBA00022491"/>
    </source>
</evidence>
<dbReference type="PROSITE" id="PS50977">
    <property type="entry name" value="HTH_TETR_2"/>
    <property type="match status" value="1"/>
</dbReference>
<evidence type="ECO:0000256" key="4">
    <source>
        <dbReference type="ARBA" id="ARBA00023163"/>
    </source>
</evidence>
<evidence type="ECO:0000256" key="2">
    <source>
        <dbReference type="ARBA" id="ARBA00023015"/>
    </source>
</evidence>
<feature type="domain" description="HTH tetR-type" evidence="6">
    <location>
        <begin position="12"/>
        <end position="72"/>
    </location>
</feature>
<dbReference type="InterPro" id="IPR009057">
    <property type="entry name" value="Homeodomain-like_sf"/>
</dbReference>
<sequence length="202" mass="22133">MTTERGGYAKGDRRRADIVAAAFDAFAGNGFRHASMVQIAAACGVSRAGLAHHFPSKETLLAAVLAERDRQNDARFFAGADPSRDGFDYLARLVRAVEHNATQRGIVSLFAVLSTEASDPEHPAHATFAARYDGLRRDLRDAFGELDRRGLLRDTVAVAGLESEVIALIDGLQVQWLLDERSVDMGERLRHRLGEIVRVPLP</sequence>
<keyword evidence="3 5" id="KW-0238">DNA-binding</keyword>
<proteinExistence type="predicted"/>
<gene>
    <name evidence="7" type="ORF">MTO99_07635</name>
</gene>
<organism evidence="7 8">
    <name type="scientific">Agromyces larvae</name>
    <dbReference type="NCBI Taxonomy" id="2929802"/>
    <lineage>
        <taxon>Bacteria</taxon>
        <taxon>Bacillati</taxon>
        <taxon>Actinomycetota</taxon>
        <taxon>Actinomycetes</taxon>
        <taxon>Micrococcales</taxon>
        <taxon>Microbacteriaceae</taxon>
        <taxon>Agromyces</taxon>
    </lineage>
</organism>
<dbReference type="PRINTS" id="PR00455">
    <property type="entry name" value="HTHTETR"/>
</dbReference>
<dbReference type="InterPro" id="IPR039538">
    <property type="entry name" value="BetI_C"/>
</dbReference>
<evidence type="ECO:0000256" key="3">
    <source>
        <dbReference type="ARBA" id="ARBA00023125"/>
    </source>
</evidence>